<evidence type="ECO:0000313" key="1">
    <source>
        <dbReference type="EMBL" id="CAL1280402.1"/>
    </source>
</evidence>
<sequence>MERYYSIISLFLISEVQHKFLFWKLYLKMCI</sequence>
<evidence type="ECO:0000313" key="2">
    <source>
        <dbReference type="Proteomes" id="UP001497382"/>
    </source>
</evidence>
<organism evidence="1 2">
    <name type="scientific">Larinioides sclopetarius</name>
    <dbReference type="NCBI Taxonomy" id="280406"/>
    <lineage>
        <taxon>Eukaryota</taxon>
        <taxon>Metazoa</taxon>
        <taxon>Ecdysozoa</taxon>
        <taxon>Arthropoda</taxon>
        <taxon>Chelicerata</taxon>
        <taxon>Arachnida</taxon>
        <taxon>Araneae</taxon>
        <taxon>Araneomorphae</taxon>
        <taxon>Entelegynae</taxon>
        <taxon>Araneoidea</taxon>
        <taxon>Araneidae</taxon>
        <taxon>Larinioides</taxon>
    </lineage>
</organism>
<dbReference type="Proteomes" id="UP001497382">
    <property type="component" value="Unassembled WGS sequence"/>
</dbReference>
<reference evidence="1 2" key="1">
    <citation type="submission" date="2024-04" db="EMBL/GenBank/DDBJ databases">
        <authorList>
            <person name="Rising A."/>
            <person name="Reimegard J."/>
            <person name="Sonavane S."/>
            <person name="Akerstrom W."/>
            <person name="Nylinder S."/>
            <person name="Hedman E."/>
            <person name="Kallberg Y."/>
        </authorList>
    </citation>
    <scope>NUCLEOTIDE SEQUENCE [LARGE SCALE GENOMIC DNA]</scope>
</reference>
<keyword evidence="2" id="KW-1185">Reference proteome</keyword>
<proteinExistence type="predicted"/>
<protein>
    <submittedName>
        <fullName evidence="1">Uncharacterized protein</fullName>
    </submittedName>
</protein>
<dbReference type="AlphaFoldDB" id="A0AAV2A8S9"/>
<gene>
    <name evidence="1" type="ORF">LARSCL_LOCUS10949</name>
</gene>
<accession>A0AAV2A8S9</accession>
<dbReference type="EMBL" id="CAXIEN010000132">
    <property type="protein sequence ID" value="CAL1280402.1"/>
    <property type="molecule type" value="Genomic_DNA"/>
</dbReference>
<name>A0AAV2A8S9_9ARAC</name>
<comment type="caution">
    <text evidence="1">The sequence shown here is derived from an EMBL/GenBank/DDBJ whole genome shotgun (WGS) entry which is preliminary data.</text>
</comment>